<keyword evidence="2" id="KW-0472">Membrane</keyword>
<keyword evidence="6" id="KW-1185">Reference proteome</keyword>
<dbReference type="Pfam" id="PF13525">
    <property type="entry name" value="YfiO"/>
    <property type="match status" value="1"/>
</dbReference>
<proteinExistence type="predicted"/>
<keyword evidence="1" id="KW-0732">Signal</keyword>
<dbReference type="InterPro" id="IPR011990">
    <property type="entry name" value="TPR-like_helical_dom_sf"/>
</dbReference>
<evidence type="ECO:0000313" key="6">
    <source>
        <dbReference type="Proteomes" id="UP000437748"/>
    </source>
</evidence>
<name>A0A6N6VQL7_9BACT</name>
<dbReference type="SUPFAM" id="SSF48452">
    <property type="entry name" value="TPR-like"/>
    <property type="match status" value="1"/>
</dbReference>
<dbReference type="Proteomes" id="UP000437748">
    <property type="component" value="Unassembled WGS sequence"/>
</dbReference>
<reference evidence="5 6" key="1">
    <citation type="submission" date="2019-10" db="EMBL/GenBank/DDBJ databases">
        <title>New species of Slilvanegrellaceae.</title>
        <authorList>
            <person name="Pitt A."/>
            <person name="Hahn M.W."/>
        </authorList>
    </citation>
    <scope>NUCLEOTIDE SEQUENCE [LARGE SCALE GENOMIC DNA]</scope>
    <source>
        <strain evidence="5 6">SP-Ram-0.45-NSY-1</strain>
    </source>
</reference>
<accession>A0A6N6VQL7</accession>
<keyword evidence="3" id="KW-0998">Cell outer membrane</keyword>
<organism evidence="5 6">
    <name type="scientific">Silvanigrella paludirubra</name>
    <dbReference type="NCBI Taxonomy" id="2499159"/>
    <lineage>
        <taxon>Bacteria</taxon>
        <taxon>Pseudomonadati</taxon>
        <taxon>Bdellovibrionota</taxon>
        <taxon>Oligoflexia</taxon>
        <taxon>Silvanigrellales</taxon>
        <taxon>Silvanigrellaceae</taxon>
        <taxon>Silvanigrella</taxon>
    </lineage>
</organism>
<dbReference type="OrthoDB" id="9781894at2"/>
<evidence type="ECO:0000313" key="5">
    <source>
        <dbReference type="EMBL" id="KAB8036977.1"/>
    </source>
</evidence>
<sequence>MKSQKLFVVFISLFLVLGIVSCRSTPISELSQDDGIARIRNEFNDKNWSDVIANVDEYKARYPYSKNNPEADLMQANAYYLSGKFPEAIAAYEDFARKNPIDKNVSFAYYRIANSYDSQASEEIDREQASAKKAISRYQYYVKTYPSGEYNAESNERIKILTRRLAEHELFVARFYWRKDLYSASLSRYLGILKNYSQYDDLKEEAKKRAAVCYEELADILEDDPESDKFYVFKGAKPEDLRKKAQEIKSAK</sequence>
<evidence type="ECO:0000256" key="1">
    <source>
        <dbReference type="ARBA" id="ARBA00022729"/>
    </source>
</evidence>
<dbReference type="RefSeq" id="WP_153421394.1">
    <property type="nucleotide sequence ID" value="NZ_WFLM01000005.1"/>
</dbReference>
<dbReference type="EMBL" id="WFLM01000005">
    <property type="protein sequence ID" value="KAB8036977.1"/>
    <property type="molecule type" value="Genomic_DNA"/>
</dbReference>
<dbReference type="Gene3D" id="1.25.40.10">
    <property type="entry name" value="Tetratricopeptide repeat domain"/>
    <property type="match status" value="1"/>
</dbReference>
<evidence type="ECO:0000256" key="3">
    <source>
        <dbReference type="ARBA" id="ARBA00023237"/>
    </source>
</evidence>
<protein>
    <submittedName>
        <fullName evidence="5">Outer membrane protein assembly factor BamD</fullName>
    </submittedName>
</protein>
<dbReference type="NCBIfam" id="TIGR03302">
    <property type="entry name" value="OM_YfiO"/>
    <property type="match status" value="1"/>
</dbReference>
<dbReference type="InterPro" id="IPR017689">
    <property type="entry name" value="BamD"/>
</dbReference>
<dbReference type="AlphaFoldDB" id="A0A6N6VQL7"/>
<evidence type="ECO:0000256" key="2">
    <source>
        <dbReference type="ARBA" id="ARBA00023136"/>
    </source>
</evidence>
<dbReference type="PROSITE" id="PS51257">
    <property type="entry name" value="PROKAR_LIPOPROTEIN"/>
    <property type="match status" value="1"/>
</dbReference>
<dbReference type="InterPro" id="IPR039565">
    <property type="entry name" value="BamD-like"/>
</dbReference>
<evidence type="ECO:0000259" key="4">
    <source>
        <dbReference type="Pfam" id="PF13525"/>
    </source>
</evidence>
<feature type="domain" description="Outer membrane lipoprotein BamD-like" evidence="4">
    <location>
        <begin position="41"/>
        <end position="203"/>
    </location>
</feature>
<gene>
    <name evidence="5" type="primary">bamD</name>
    <name evidence="5" type="ORF">GCL60_14150</name>
</gene>
<comment type="caution">
    <text evidence="5">The sequence shown here is derived from an EMBL/GenBank/DDBJ whole genome shotgun (WGS) entry which is preliminary data.</text>
</comment>